<feature type="signal peptide" evidence="1">
    <location>
        <begin position="1"/>
        <end position="20"/>
    </location>
</feature>
<dbReference type="EMBL" id="FOZW01000007">
    <property type="protein sequence ID" value="SFS95998.1"/>
    <property type="molecule type" value="Genomic_DNA"/>
</dbReference>
<keyword evidence="4" id="KW-1185">Reference proteome</keyword>
<gene>
    <name evidence="3" type="ORF">SAMN04488050_107121</name>
</gene>
<dbReference type="Proteomes" id="UP000199392">
    <property type="component" value="Unassembled WGS sequence"/>
</dbReference>
<dbReference type="OrthoDB" id="9795869at2"/>
<feature type="domain" description="Phytase-like" evidence="2">
    <location>
        <begin position="90"/>
        <end position="420"/>
    </location>
</feature>
<feature type="chain" id="PRO_5011774202" evidence="1">
    <location>
        <begin position="21"/>
        <end position="449"/>
    </location>
</feature>
<name>A0A1I6U3P5_9RHOB</name>
<evidence type="ECO:0000256" key="1">
    <source>
        <dbReference type="SAM" id="SignalP"/>
    </source>
</evidence>
<dbReference type="PANTHER" id="PTHR37957:SF1">
    <property type="entry name" value="PHYTASE-LIKE DOMAIN-CONTAINING PROTEIN"/>
    <property type="match status" value="1"/>
</dbReference>
<evidence type="ECO:0000313" key="4">
    <source>
        <dbReference type="Proteomes" id="UP000199392"/>
    </source>
</evidence>
<dbReference type="RefSeq" id="WP_092425776.1">
    <property type="nucleotide sequence ID" value="NZ_FNCL01000007.1"/>
</dbReference>
<evidence type="ECO:0000313" key="3">
    <source>
        <dbReference type="EMBL" id="SFS95998.1"/>
    </source>
</evidence>
<accession>A0A1I6U3P5</accession>
<dbReference type="AlphaFoldDB" id="A0A1I6U3P5"/>
<proteinExistence type="predicted"/>
<keyword evidence="1" id="KW-0732">Signal</keyword>
<evidence type="ECO:0000259" key="2">
    <source>
        <dbReference type="Pfam" id="PF13449"/>
    </source>
</evidence>
<reference evidence="4" key="1">
    <citation type="submission" date="2016-10" db="EMBL/GenBank/DDBJ databases">
        <authorList>
            <person name="Varghese N."/>
            <person name="Submissions S."/>
        </authorList>
    </citation>
    <scope>NUCLEOTIDE SEQUENCE [LARGE SCALE GENOMIC DNA]</scope>
    <source>
        <strain evidence="4">DSM 26894</strain>
    </source>
</reference>
<protein>
    <submittedName>
        <fullName evidence="3">Uncharacterized conserved protein</fullName>
    </submittedName>
</protein>
<sequence length="449" mass="48218">MRLSLSVLALASALAAPATAQEVFPAKLAGHAYLPALSLVEPPADAPRDAWISGKFTNGARVEQAMSVEGNTGKGYGNHGTGISLPFIGQPVQGMSGFAMTRAEDGSFYTLTDNGFGSKRNSPDAMLFFHRMAPDYETGTVERRETVFLSDPDHKVPFRIAYEGTESRYLTGADFDTESIQVLDGEVWIGDEFGPYIIRAGLDGVVKEVFATELDGKELHGPDTYSVFVPAEAGTDFQVQRSGGYEGMALQPGTNLLWAMLEKPILIEGGETEGPFLRVIAFDPKAGEWTGESVKFQLAEGATAIGDFNFIDETRALVIERDNGEGDMAMACAEGATETAECYPNPAKVKNIVLVDMSQTDDEGFIRRIGSIDLLNIADPDAKALDGMGAGGDHFSFPFFTIEDVIAVDETHILVANDNNLPFSGGRVPGEAAHNEFILLEVPELLAAK</sequence>
<dbReference type="InterPro" id="IPR027372">
    <property type="entry name" value="Phytase-like_dom"/>
</dbReference>
<dbReference type="STRING" id="311180.SAMN04488050_107121"/>
<organism evidence="3 4">
    <name type="scientific">Alloyangia pacifica</name>
    <dbReference type="NCBI Taxonomy" id="311180"/>
    <lineage>
        <taxon>Bacteria</taxon>
        <taxon>Pseudomonadati</taxon>
        <taxon>Pseudomonadota</taxon>
        <taxon>Alphaproteobacteria</taxon>
        <taxon>Rhodobacterales</taxon>
        <taxon>Roseobacteraceae</taxon>
        <taxon>Alloyangia</taxon>
    </lineage>
</organism>
<dbReference type="PANTHER" id="PTHR37957">
    <property type="entry name" value="BLR7070 PROTEIN"/>
    <property type="match status" value="1"/>
</dbReference>
<dbReference type="Pfam" id="PF13449">
    <property type="entry name" value="Phytase-like"/>
    <property type="match status" value="1"/>
</dbReference>